<dbReference type="Pfam" id="PF00498">
    <property type="entry name" value="FHA"/>
    <property type="match status" value="1"/>
</dbReference>
<dbReference type="InterPro" id="IPR000253">
    <property type="entry name" value="FHA_dom"/>
</dbReference>
<evidence type="ECO:0000256" key="2">
    <source>
        <dbReference type="SAM" id="MobiDB-lite"/>
    </source>
</evidence>
<dbReference type="Gene3D" id="2.60.200.20">
    <property type="match status" value="1"/>
</dbReference>
<feature type="compositionally biased region" description="Pro residues" evidence="2">
    <location>
        <begin position="34"/>
        <end position="63"/>
    </location>
</feature>
<organism evidence="4 5">
    <name type="scientific">Agromyces indicus</name>
    <dbReference type="NCBI Taxonomy" id="758919"/>
    <lineage>
        <taxon>Bacteria</taxon>
        <taxon>Bacillati</taxon>
        <taxon>Actinomycetota</taxon>
        <taxon>Actinomycetes</taxon>
        <taxon>Micrococcales</taxon>
        <taxon>Microbacteriaceae</taxon>
        <taxon>Agromyces</taxon>
    </lineage>
</organism>
<evidence type="ECO:0000313" key="4">
    <source>
        <dbReference type="EMBL" id="MDR5691981.1"/>
    </source>
</evidence>
<keyword evidence="5" id="KW-1185">Reference proteome</keyword>
<evidence type="ECO:0000313" key="5">
    <source>
        <dbReference type="Proteomes" id="UP001260072"/>
    </source>
</evidence>
<feature type="compositionally biased region" description="Pro residues" evidence="2">
    <location>
        <begin position="1"/>
        <end position="19"/>
    </location>
</feature>
<keyword evidence="1" id="KW-0597">Phosphoprotein</keyword>
<comment type="caution">
    <text evidence="4">The sequence shown here is derived from an EMBL/GenBank/DDBJ whole genome shotgun (WGS) entry which is preliminary data.</text>
</comment>
<dbReference type="RefSeq" id="WP_310520553.1">
    <property type="nucleotide sequence ID" value="NZ_BAABBS010000002.1"/>
</dbReference>
<reference evidence="5" key="1">
    <citation type="submission" date="2023-07" db="EMBL/GenBank/DDBJ databases">
        <title>Description of three actinobacteria isolated from air of manufacturing shop in a pharmaceutical factory.</title>
        <authorList>
            <person name="Zhang D.-F."/>
        </authorList>
    </citation>
    <scope>NUCLEOTIDE SEQUENCE [LARGE SCALE GENOMIC DNA]</scope>
    <source>
        <strain evidence="5">CCTCC AB 2011122</strain>
    </source>
</reference>
<protein>
    <submittedName>
        <fullName evidence="4">FHA domain-containing protein</fullName>
    </submittedName>
</protein>
<name>A0ABU1FJP3_9MICO</name>
<sequence length="181" mass="18790">MSDFIVPPPGLVPDAPAPAEPERTVRVPDRIPALRPPAPATPVPSAPPGAAAPPPPPAPPIRPHGPRTAWRLRSDAGHDVTVRSRVVVGRDPRATDAAAGAEPVAIDDPARSLSKTHALLEVVDDRLLATDLASTNGVRIWPEGEDAVELEPGRPTSVPEGAVLLLGDVAFLVNRAPDATV</sequence>
<evidence type="ECO:0000259" key="3">
    <source>
        <dbReference type="PROSITE" id="PS50006"/>
    </source>
</evidence>
<dbReference type="PROSITE" id="PS50006">
    <property type="entry name" value="FHA_DOMAIN"/>
    <property type="match status" value="1"/>
</dbReference>
<dbReference type="SUPFAM" id="SSF49879">
    <property type="entry name" value="SMAD/FHA domain"/>
    <property type="match status" value="1"/>
</dbReference>
<feature type="region of interest" description="Disordered" evidence="2">
    <location>
        <begin position="1"/>
        <end position="69"/>
    </location>
</feature>
<accession>A0ABU1FJP3</accession>
<gene>
    <name evidence="4" type="ORF">RH861_07885</name>
</gene>
<dbReference type="EMBL" id="JAVKGS010000002">
    <property type="protein sequence ID" value="MDR5691981.1"/>
    <property type="molecule type" value="Genomic_DNA"/>
</dbReference>
<dbReference type="InterPro" id="IPR008984">
    <property type="entry name" value="SMAD_FHA_dom_sf"/>
</dbReference>
<feature type="compositionally biased region" description="Basic and acidic residues" evidence="2">
    <location>
        <begin position="20"/>
        <end position="29"/>
    </location>
</feature>
<feature type="domain" description="FHA" evidence="3">
    <location>
        <begin position="86"/>
        <end position="140"/>
    </location>
</feature>
<proteinExistence type="predicted"/>
<dbReference type="Proteomes" id="UP001260072">
    <property type="component" value="Unassembled WGS sequence"/>
</dbReference>
<evidence type="ECO:0000256" key="1">
    <source>
        <dbReference type="ARBA" id="ARBA00022553"/>
    </source>
</evidence>